<dbReference type="PANTHER" id="PTHR22683">
    <property type="entry name" value="SPORULATION PROTEIN RELATED"/>
    <property type="match status" value="1"/>
</dbReference>
<evidence type="ECO:0000256" key="1">
    <source>
        <dbReference type="ARBA" id="ARBA00022741"/>
    </source>
</evidence>
<dbReference type="Proteomes" id="UP000656548">
    <property type="component" value="Unassembled WGS sequence"/>
</dbReference>
<proteinExistence type="predicted"/>
<evidence type="ECO:0000313" key="6">
    <source>
        <dbReference type="Proteomes" id="UP000656548"/>
    </source>
</evidence>
<evidence type="ECO:0000313" key="5">
    <source>
        <dbReference type="EMBL" id="MBE1573891.1"/>
    </source>
</evidence>
<dbReference type="InterPro" id="IPR002543">
    <property type="entry name" value="FtsK_dom"/>
</dbReference>
<dbReference type="SUPFAM" id="SSF52540">
    <property type="entry name" value="P-loop containing nucleoside triphosphate hydrolases"/>
    <property type="match status" value="1"/>
</dbReference>
<name>A0ABR9KZV4_9PSEU</name>
<evidence type="ECO:0000256" key="2">
    <source>
        <dbReference type="ARBA" id="ARBA00022840"/>
    </source>
</evidence>
<keyword evidence="6" id="KW-1185">Reference proteome</keyword>
<organism evidence="5 6">
    <name type="scientific">Amycolatopsis roodepoortensis</name>
    <dbReference type="NCBI Taxonomy" id="700274"/>
    <lineage>
        <taxon>Bacteria</taxon>
        <taxon>Bacillati</taxon>
        <taxon>Actinomycetota</taxon>
        <taxon>Actinomycetes</taxon>
        <taxon>Pseudonocardiales</taxon>
        <taxon>Pseudonocardiaceae</taxon>
        <taxon>Amycolatopsis</taxon>
    </lineage>
</organism>
<comment type="caution">
    <text evidence="5">The sequence shown here is derived from an EMBL/GenBank/DDBJ whole genome shotgun (WGS) entry which is preliminary data.</text>
</comment>
<accession>A0ABR9KZV4</accession>
<keyword evidence="1 3" id="KW-0547">Nucleotide-binding</keyword>
<dbReference type="EMBL" id="JADBEJ010000001">
    <property type="protein sequence ID" value="MBE1573891.1"/>
    <property type="molecule type" value="Genomic_DNA"/>
</dbReference>
<reference evidence="5 6" key="1">
    <citation type="submission" date="2020-10" db="EMBL/GenBank/DDBJ databases">
        <title>Sequencing the genomes of 1000 actinobacteria strains.</title>
        <authorList>
            <person name="Klenk H.-P."/>
        </authorList>
    </citation>
    <scope>NUCLEOTIDE SEQUENCE [LARGE SCALE GENOMIC DNA]</scope>
    <source>
        <strain evidence="5 6">DSM 46661</strain>
    </source>
</reference>
<evidence type="ECO:0000259" key="4">
    <source>
        <dbReference type="PROSITE" id="PS50901"/>
    </source>
</evidence>
<dbReference type="RefSeq" id="WP_192741634.1">
    <property type="nucleotide sequence ID" value="NZ_JADBEJ010000001.1"/>
</dbReference>
<dbReference type="InterPro" id="IPR027417">
    <property type="entry name" value="P-loop_NTPase"/>
</dbReference>
<dbReference type="Gene3D" id="3.40.50.300">
    <property type="entry name" value="P-loop containing nucleotide triphosphate hydrolases"/>
    <property type="match status" value="1"/>
</dbReference>
<dbReference type="InterPro" id="IPR050206">
    <property type="entry name" value="FtsK/SpoIIIE/SftA"/>
</dbReference>
<protein>
    <submittedName>
        <fullName evidence="5">S-DNA-T family DNA segregation ATPase FtsK/SpoIIIE</fullName>
    </submittedName>
</protein>
<feature type="binding site" evidence="3">
    <location>
        <begin position="334"/>
        <end position="341"/>
    </location>
    <ligand>
        <name>ATP</name>
        <dbReference type="ChEBI" id="CHEBI:30616"/>
    </ligand>
</feature>
<gene>
    <name evidence="5" type="ORF">H4W30_000920</name>
</gene>
<evidence type="ECO:0000256" key="3">
    <source>
        <dbReference type="PROSITE-ProRule" id="PRU00289"/>
    </source>
</evidence>
<dbReference type="PANTHER" id="PTHR22683:SF41">
    <property type="entry name" value="DNA TRANSLOCASE FTSK"/>
    <property type="match status" value="1"/>
</dbReference>
<dbReference type="PROSITE" id="PS50901">
    <property type="entry name" value="FTSK"/>
    <property type="match status" value="1"/>
</dbReference>
<sequence length="713" mass="77184">MTVEQTGVVAQVAGDEETPTVASAGDMVKAAPLLEGELLTDEEYRRARSLTALAMSRLPARWHDRSHVSQLRTELVRHVVLAPARYPAAVTRGVPIALRTWWSWVSVKDFYDAAKQAQQLANRYEEIHRFRVRRRWWTLATTAGGGGGLTIASLVEGPVVWWIAGAVVSAGLAVTGRRKDKSGRSAVIRPRSIAWAMDGNNLVTAFREAKLIGKDEGLAFVQLPKRDSAGWAVVVDLPASRKASTAIAKREDLASALAVDEVQLIAERVRGKGGHAGRLSLWIADDDPYAAKPVDSPLGDVENWDFWQPTPFGTTARGQVVHLPLVWTSLLVGAIPRMGKTYAARIPVTSAALDPHVRLIVADGKGGKDWKAFELVAHRFIPNARAESIVRLIAVLEEVAADVENRFGQLAEMDDELCPESKVTPEITRNPVYNMPLTVIAVDEIQNYLEDETPLDPDQPKGKKRGQRVLELLTFIAKTGPAAGFVLILATQKPDSQVIPDKLRGQLGTRFALKVMTYQASETILGAGTYKAGMDASKLLKSHRGVGLLLGADGETDLDAGEALTVRTHLLHIKAIRAACHRGRALRELAGTLTGDAVGERQIRELPDEVAQRIQQSAAVNEPSVLPEDSEGPELPEVLGLLVNAIDDAETGLVATADLAARIGWDAKPLGEALRRHGVPPPTPSRQRINGSLHPVSVVDLSTIRAVVGNTAR</sequence>
<keyword evidence="2 3" id="KW-0067">ATP-binding</keyword>
<feature type="domain" description="FtsK" evidence="4">
    <location>
        <begin position="318"/>
        <end position="522"/>
    </location>
</feature>